<sequence length="102" mass="10880">MIFRVLRGGDSWRRRHTSALARDGFQFEAPVRRPAVGKGTRRAAAARRHCSSQQQLGHAAHRPLAAGAWGRRAAARQPGRARRAGGLAGGRGGAPAQQQPGN</sequence>
<evidence type="ECO:0000313" key="3">
    <source>
        <dbReference type="EMBL" id="BAD16293.1"/>
    </source>
</evidence>
<dbReference type="EMBL" id="AP005618">
    <property type="protein sequence ID" value="BAD16280.1"/>
    <property type="molecule type" value="Genomic_DNA"/>
</dbReference>
<dbReference type="AlphaFoldDB" id="Q6YYD5"/>
<proteinExistence type="predicted"/>
<evidence type="ECO:0000313" key="2">
    <source>
        <dbReference type="EMBL" id="BAD16280.1"/>
    </source>
</evidence>
<reference evidence="4" key="3">
    <citation type="journal article" date="2005" name="Nature">
        <title>The map-based sequence of the rice genome.</title>
        <authorList>
            <consortium name="International rice genome sequencing project (IRGSP)"/>
            <person name="Matsumoto T."/>
            <person name="Wu J."/>
            <person name="Kanamori H."/>
            <person name="Katayose Y."/>
            <person name="Fujisawa M."/>
            <person name="Namiki N."/>
            <person name="Mizuno H."/>
            <person name="Yamamoto K."/>
            <person name="Antonio B.A."/>
            <person name="Baba T."/>
            <person name="Sakata K."/>
            <person name="Nagamura Y."/>
            <person name="Aoki H."/>
            <person name="Arikawa K."/>
            <person name="Arita K."/>
            <person name="Bito T."/>
            <person name="Chiden Y."/>
            <person name="Fujitsuka N."/>
            <person name="Fukunaka R."/>
            <person name="Hamada M."/>
            <person name="Harada C."/>
            <person name="Hayashi A."/>
            <person name="Hijishita S."/>
            <person name="Honda M."/>
            <person name="Hosokawa S."/>
            <person name="Ichikawa Y."/>
            <person name="Idonuma A."/>
            <person name="Iijima M."/>
            <person name="Ikeda M."/>
            <person name="Ikeno M."/>
            <person name="Ito K."/>
            <person name="Ito S."/>
            <person name="Ito T."/>
            <person name="Ito Y."/>
            <person name="Ito Y."/>
            <person name="Iwabuchi A."/>
            <person name="Kamiya K."/>
            <person name="Karasawa W."/>
            <person name="Kurita K."/>
            <person name="Katagiri S."/>
            <person name="Kikuta A."/>
            <person name="Kobayashi H."/>
            <person name="Kobayashi N."/>
            <person name="Machita K."/>
            <person name="Maehara T."/>
            <person name="Masukawa M."/>
            <person name="Mizubayashi T."/>
            <person name="Mukai Y."/>
            <person name="Nagasaki H."/>
            <person name="Nagata Y."/>
            <person name="Naito S."/>
            <person name="Nakashima M."/>
            <person name="Nakama Y."/>
            <person name="Nakamichi Y."/>
            <person name="Nakamura M."/>
            <person name="Meguro A."/>
            <person name="Negishi M."/>
            <person name="Ohta I."/>
            <person name="Ohta T."/>
            <person name="Okamoto M."/>
            <person name="Ono N."/>
            <person name="Saji S."/>
            <person name="Sakaguchi M."/>
            <person name="Sakai K."/>
            <person name="Shibata M."/>
            <person name="Shimokawa T."/>
            <person name="Song J."/>
            <person name="Takazaki Y."/>
            <person name="Terasawa K."/>
            <person name="Tsugane M."/>
            <person name="Tsuji K."/>
            <person name="Ueda S."/>
            <person name="Waki K."/>
            <person name="Yamagata H."/>
            <person name="Yamamoto M."/>
            <person name="Yamamoto S."/>
            <person name="Yamane H."/>
            <person name="Yoshiki S."/>
            <person name="Yoshihara R."/>
            <person name="Yukawa K."/>
            <person name="Zhong H."/>
            <person name="Yano M."/>
            <person name="Yuan Q."/>
            <person name="Ouyang S."/>
            <person name="Liu J."/>
            <person name="Jones K.M."/>
            <person name="Gansberger K."/>
            <person name="Moffat K."/>
            <person name="Hill J."/>
            <person name="Bera J."/>
            <person name="Fadrosh D."/>
            <person name="Jin S."/>
            <person name="Johri S."/>
            <person name="Kim M."/>
            <person name="Overton L."/>
            <person name="Reardon M."/>
            <person name="Tsitrin T."/>
            <person name="Vuong H."/>
            <person name="Weaver B."/>
            <person name="Ciecko A."/>
            <person name="Tallon L."/>
            <person name="Jackson J."/>
            <person name="Pai G."/>
            <person name="Aken S.V."/>
            <person name="Utterback T."/>
            <person name="Reidmuller S."/>
            <person name="Feldblyum T."/>
            <person name="Hsiao J."/>
            <person name="Zismann V."/>
            <person name="Iobst S."/>
            <person name="de Vazeille A.R."/>
            <person name="Buell C.R."/>
            <person name="Ying K."/>
            <person name="Li Y."/>
            <person name="Lu T."/>
            <person name="Huang Y."/>
            <person name="Zhao Q."/>
            <person name="Feng Q."/>
            <person name="Zhang L."/>
            <person name="Zhu J."/>
            <person name="Weng Q."/>
            <person name="Mu J."/>
            <person name="Lu Y."/>
            <person name="Fan D."/>
            <person name="Liu Y."/>
            <person name="Guan J."/>
            <person name="Zhang Y."/>
            <person name="Yu S."/>
            <person name="Liu X."/>
            <person name="Zhang Y."/>
            <person name="Hong G."/>
            <person name="Han B."/>
            <person name="Choisne N."/>
            <person name="Demange N."/>
            <person name="Orjeda G."/>
            <person name="Samain S."/>
            <person name="Cattolico L."/>
            <person name="Pelletier E."/>
            <person name="Couloux A."/>
            <person name="Segurens B."/>
            <person name="Wincker P."/>
            <person name="D'Hont A."/>
            <person name="Scarpelli C."/>
            <person name="Weissenbach J."/>
            <person name="Salanoubat M."/>
            <person name="Quetier F."/>
            <person name="Yu Y."/>
            <person name="Kim H.R."/>
            <person name="Rambo T."/>
            <person name="Currie J."/>
            <person name="Collura K."/>
            <person name="Luo M."/>
            <person name="Yang T."/>
            <person name="Ammiraju J.S.S."/>
            <person name="Engler F."/>
            <person name="Soderlund C."/>
            <person name="Wing R.A."/>
            <person name="Palmer L.E."/>
            <person name="de la Bastide M."/>
            <person name="Spiegel L."/>
            <person name="Nascimento L."/>
            <person name="Zutavern T."/>
            <person name="O'Shaughnessy A."/>
            <person name="Dike S."/>
            <person name="Dedhia N."/>
            <person name="Preston R."/>
            <person name="Balija V."/>
            <person name="McCombie W.R."/>
            <person name="Chow T."/>
            <person name="Chen H."/>
            <person name="Chung M."/>
            <person name="Chen C."/>
            <person name="Shaw J."/>
            <person name="Wu H."/>
            <person name="Hsiao K."/>
            <person name="Chao Y."/>
            <person name="Chu M."/>
            <person name="Cheng C."/>
            <person name="Hour A."/>
            <person name="Lee P."/>
            <person name="Lin S."/>
            <person name="Lin Y."/>
            <person name="Liou J."/>
            <person name="Liu S."/>
            <person name="Hsing Y."/>
            <person name="Raghuvanshi S."/>
            <person name="Mohanty A."/>
            <person name="Bharti A.K."/>
            <person name="Gaur A."/>
            <person name="Gupta V."/>
            <person name="Kumar D."/>
            <person name="Ravi V."/>
            <person name="Vij S."/>
            <person name="Kapur A."/>
            <person name="Khurana P."/>
            <person name="Khurana P."/>
            <person name="Khurana J.P."/>
            <person name="Tyagi A.K."/>
            <person name="Gaikwad K."/>
            <person name="Singh A."/>
            <person name="Dalal V."/>
            <person name="Srivastava S."/>
            <person name="Dixit A."/>
            <person name="Pal A.K."/>
            <person name="Ghazi I.A."/>
            <person name="Yadav M."/>
            <person name="Pandit A."/>
            <person name="Bhargava A."/>
            <person name="Sureshbabu K."/>
            <person name="Batra K."/>
            <person name="Sharma T.R."/>
            <person name="Mohapatra T."/>
            <person name="Singh N.K."/>
            <person name="Messing J."/>
            <person name="Nelson A.B."/>
            <person name="Fuks G."/>
            <person name="Kavchok S."/>
            <person name="Keizer G."/>
            <person name="Linton E."/>
            <person name="Llaca V."/>
            <person name="Song R."/>
            <person name="Tanyolac B."/>
            <person name="Young S."/>
            <person name="Ho-Il K."/>
            <person name="Hahn J.H."/>
            <person name="Sangsakoo G."/>
            <person name="Vanavichit A."/>
            <person name="de Mattos Luiz.A.T."/>
            <person name="Zimmer P.D."/>
            <person name="Malone G."/>
            <person name="Dellagostin O."/>
            <person name="de Oliveira A.C."/>
            <person name="Bevan M."/>
            <person name="Bancroft I."/>
            <person name="Minx P."/>
            <person name="Cordum H."/>
            <person name="Wilson R."/>
            <person name="Cheng Z."/>
            <person name="Jin W."/>
            <person name="Jiang J."/>
            <person name="Leong S.A."/>
            <person name="Iwama H."/>
            <person name="Gojobori T."/>
            <person name="Itoh T."/>
            <person name="Niimura Y."/>
            <person name="Fujii Y."/>
            <person name="Habara T."/>
            <person name="Sakai H."/>
            <person name="Sato Y."/>
            <person name="Wilson G."/>
            <person name="Kumar K."/>
            <person name="McCouch S."/>
            <person name="Juretic N."/>
            <person name="Hoen D."/>
            <person name="Wright S."/>
            <person name="Bruskiewich R."/>
            <person name="Bureau T."/>
            <person name="Miyao A."/>
            <person name="Hirochika H."/>
            <person name="Nishikawa T."/>
            <person name="Kadowaki K."/>
            <person name="Sugiura M."/>
            <person name="Burr B."/>
            <person name="Sasaki T."/>
        </authorList>
    </citation>
    <scope>NUCLEOTIDE SEQUENCE [LARGE SCALE GENOMIC DNA]</scope>
    <source>
        <strain evidence="4">cv. Nipponbare</strain>
    </source>
</reference>
<gene>
    <name evidence="2" type="ORF">P0509D04.21</name>
    <name evidence="3" type="ORF">P0680F05.14</name>
</gene>
<protein>
    <submittedName>
        <fullName evidence="3">Uncharacterized protein</fullName>
    </submittedName>
</protein>
<reference evidence="4" key="4">
    <citation type="journal article" date="2008" name="Nucleic Acids Res.">
        <title>The rice annotation project database (RAP-DB): 2008 update.</title>
        <authorList>
            <consortium name="The rice annotation project (RAP)"/>
        </authorList>
    </citation>
    <scope>GENOME REANNOTATION</scope>
    <source>
        <strain evidence="4">cv. Nipponbare</strain>
    </source>
</reference>
<accession>Q6YYD5</accession>
<dbReference type="EMBL" id="AP005620">
    <property type="protein sequence ID" value="BAD16293.1"/>
    <property type="molecule type" value="Genomic_DNA"/>
</dbReference>
<dbReference type="Proteomes" id="UP000000763">
    <property type="component" value="Chromosome 8"/>
</dbReference>
<organism evidence="3 4">
    <name type="scientific">Oryza sativa subsp. japonica</name>
    <name type="common">Rice</name>
    <dbReference type="NCBI Taxonomy" id="39947"/>
    <lineage>
        <taxon>Eukaryota</taxon>
        <taxon>Viridiplantae</taxon>
        <taxon>Streptophyta</taxon>
        <taxon>Embryophyta</taxon>
        <taxon>Tracheophyta</taxon>
        <taxon>Spermatophyta</taxon>
        <taxon>Magnoliopsida</taxon>
        <taxon>Liliopsida</taxon>
        <taxon>Poales</taxon>
        <taxon>Poaceae</taxon>
        <taxon>BOP clade</taxon>
        <taxon>Oryzoideae</taxon>
        <taxon>Oryzeae</taxon>
        <taxon>Oryzinae</taxon>
        <taxon>Oryza</taxon>
        <taxon>Oryza sativa</taxon>
    </lineage>
</organism>
<name>Q6YYD5_ORYSJ</name>
<evidence type="ECO:0000313" key="4">
    <source>
        <dbReference type="Proteomes" id="UP000000763"/>
    </source>
</evidence>
<feature type="compositionally biased region" description="Basic residues" evidence="1">
    <location>
        <begin position="39"/>
        <end position="50"/>
    </location>
</feature>
<feature type="region of interest" description="Disordered" evidence="1">
    <location>
        <begin position="32"/>
        <end position="102"/>
    </location>
</feature>
<reference evidence="3" key="2">
    <citation type="submission" date="2002-08" db="EMBL/GenBank/DDBJ databases">
        <title>Oryza sativa nipponbare(GA3) genomic DNA, chromosome 8, PAC clone:P0680F05.</title>
        <authorList>
            <person name="Sasaki T."/>
            <person name="Matsumoto T."/>
            <person name="Katayose Y."/>
        </authorList>
    </citation>
    <scope>NUCLEOTIDE SEQUENCE</scope>
</reference>
<reference evidence="2" key="1">
    <citation type="submission" date="2002-08" db="EMBL/GenBank/DDBJ databases">
        <title>Oryza sativa nipponbare(GA3) genomic DNA, chromosome 8, PAC clone:P0509D04.</title>
        <authorList>
            <person name="Sasaki T."/>
            <person name="Matsumoto T."/>
            <person name="Katayose Y."/>
        </authorList>
    </citation>
    <scope>NUCLEOTIDE SEQUENCE</scope>
</reference>
<feature type="compositionally biased region" description="Low complexity" evidence="1">
    <location>
        <begin position="62"/>
        <end position="78"/>
    </location>
</feature>
<evidence type="ECO:0000256" key="1">
    <source>
        <dbReference type="SAM" id="MobiDB-lite"/>
    </source>
</evidence>